<dbReference type="AlphaFoldDB" id="A0A5J4R6K2"/>
<dbReference type="GO" id="GO:0000166">
    <property type="term" value="F:nucleotide binding"/>
    <property type="evidence" value="ECO:0007669"/>
    <property type="project" value="InterPro"/>
</dbReference>
<dbReference type="PANTHER" id="PTHR43377">
    <property type="entry name" value="BILIVERDIN REDUCTASE A"/>
    <property type="match status" value="1"/>
</dbReference>
<dbReference type="GO" id="GO:0016491">
    <property type="term" value="F:oxidoreductase activity"/>
    <property type="evidence" value="ECO:0007669"/>
    <property type="project" value="UniProtKB-KW"/>
</dbReference>
<feature type="domain" description="Gfo/Idh/MocA-like oxidoreductase C-terminal" evidence="2">
    <location>
        <begin position="182"/>
        <end position="442"/>
    </location>
</feature>
<dbReference type="EMBL" id="SNRY01001767">
    <property type="protein sequence ID" value="KAA6328731.1"/>
    <property type="molecule type" value="Genomic_DNA"/>
</dbReference>
<gene>
    <name evidence="3" type="ORF">EZS27_022397</name>
</gene>
<evidence type="ECO:0000313" key="3">
    <source>
        <dbReference type="EMBL" id="KAA6328731.1"/>
    </source>
</evidence>
<comment type="caution">
    <text evidence="3">The sequence shown here is derived from an EMBL/GenBank/DDBJ whole genome shotgun (WGS) entry which is preliminary data.</text>
</comment>
<dbReference type="Gene3D" id="3.40.50.720">
    <property type="entry name" value="NAD(P)-binding Rossmann-like Domain"/>
    <property type="match status" value="1"/>
</dbReference>
<sequence>MQTENQMSRRRFLAATGAIAGTTLLNPLSLKAETAAVHSPKASKLRIAMIGTGSRGCGMWGADIVRDYSEQIEFVGLCDTNQGRVETAKRLIGVACPTYTDFEKMMKESKPDVLIVTTMDATHHQYIIRGMELGANIITEKPLTTDETKAQAIIDAEKKTGKTCRITFNYRYSPHRAKIWQLLRDGEIGDITSVDFHWYLDTSHGADYFRRWHRLVENSGSLWVHKASHHFDLLNWWIDSDPETVFALGQLNHYGKNGTLRAENCRSCPHTKECKFYYNVLKDDYYKQLYVDNEQYDGYLRDGCVFKNDINIYDKMAASIRYANGVQVSYSLTAYSPYEGYRIAFNGTKGRIDAWIQESRPVQDVNYDEIVLFKNFSKREYIHIPFGTSGHGGGDQLLKDQIFLPNIDDPYKQCADMRDGVLSCLVGISARKSIASGLPVKIADMTSLKPQAIKQYKRIV</sequence>
<accession>A0A5J4R6K2</accession>
<name>A0A5J4R6K2_9ZZZZ</name>
<dbReference type="InterPro" id="IPR036291">
    <property type="entry name" value="NAD(P)-bd_dom_sf"/>
</dbReference>
<keyword evidence="3" id="KW-0560">Oxidoreductase</keyword>
<feature type="domain" description="Gfo/Idh/MocA-like oxidoreductase N-terminal" evidence="1">
    <location>
        <begin position="45"/>
        <end position="167"/>
    </location>
</feature>
<evidence type="ECO:0000259" key="2">
    <source>
        <dbReference type="Pfam" id="PF02894"/>
    </source>
</evidence>
<dbReference type="PROSITE" id="PS51318">
    <property type="entry name" value="TAT"/>
    <property type="match status" value="1"/>
</dbReference>
<dbReference type="SUPFAM" id="SSF55347">
    <property type="entry name" value="Glyceraldehyde-3-phosphate dehydrogenase-like, C-terminal domain"/>
    <property type="match status" value="1"/>
</dbReference>
<reference evidence="3" key="1">
    <citation type="submission" date="2019-03" db="EMBL/GenBank/DDBJ databases">
        <title>Single cell metagenomics reveals metabolic interactions within the superorganism composed of flagellate Streblomastix strix and complex community of Bacteroidetes bacteria on its surface.</title>
        <authorList>
            <person name="Treitli S.C."/>
            <person name="Kolisko M."/>
            <person name="Husnik F."/>
            <person name="Keeling P."/>
            <person name="Hampl V."/>
        </authorList>
    </citation>
    <scope>NUCLEOTIDE SEQUENCE</scope>
    <source>
        <strain evidence="3">STM</strain>
    </source>
</reference>
<dbReference type="InterPro" id="IPR051450">
    <property type="entry name" value="Gfo/Idh/MocA_Oxidoreductases"/>
</dbReference>
<dbReference type="InterPro" id="IPR004104">
    <property type="entry name" value="Gfo/Idh/MocA-like_OxRdtase_C"/>
</dbReference>
<evidence type="ECO:0000259" key="1">
    <source>
        <dbReference type="Pfam" id="PF01408"/>
    </source>
</evidence>
<dbReference type="PANTHER" id="PTHR43377:SF2">
    <property type="entry name" value="BINDING ROSSMANN FOLD OXIDOREDUCTASE, PUTATIVE (AFU_ORTHOLOGUE AFUA_4G00560)-RELATED"/>
    <property type="match status" value="1"/>
</dbReference>
<dbReference type="Pfam" id="PF01408">
    <property type="entry name" value="GFO_IDH_MocA"/>
    <property type="match status" value="1"/>
</dbReference>
<dbReference type="InterPro" id="IPR006311">
    <property type="entry name" value="TAT_signal"/>
</dbReference>
<dbReference type="Pfam" id="PF02894">
    <property type="entry name" value="GFO_IDH_MocA_C"/>
    <property type="match status" value="1"/>
</dbReference>
<dbReference type="EC" id="1.-.-.-" evidence="3"/>
<dbReference type="InterPro" id="IPR000683">
    <property type="entry name" value="Gfo/Idh/MocA-like_OxRdtase_N"/>
</dbReference>
<protein>
    <submittedName>
        <fullName evidence="3">Putative oxidoreductase YteT</fullName>
        <ecNumber evidence="3">1.-.-.-</ecNumber>
    </submittedName>
</protein>
<proteinExistence type="predicted"/>
<dbReference type="SUPFAM" id="SSF51735">
    <property type="entry name" value="NAD(P)-binding Rossmann-fold domains"/>
    <property type="match status" value="1"/>
</dbReference>
<dbReference type="Gene3D" id="3.30.360.10">
    <property type="entry name" value="Dihydrodipicolinate Reductase, domain 2"/>
    <property type="match status" value="1"/>
</dbReference>
<organism evidence="3">
    <name type="scientific">termite gut metagenome</name>
    <dbReference type="NCBI Taxonomy" id="433724"/>
    <lineage>
        <taxon>unclassified sequences</taxon>
        <taxon>metagenomes</taxon>
        <taxon>organismal metagenomes</taxon>
    </lineage>
</organism>